<dbReference type="Proteomes" id="UP000199603">
    <property type="component" value="Unassembled WGS sequence"/>
</dbReference>
<dbReference type="STRING" id="265719.SAMN04488509_106154"/>
<dbReference type="AlphaFoldDB" id="A0A1G6XBT4"/>
<dbReference type="RefSeq" id="WP_091242878.1">
    <property type="nucleotide sequence ID" value="NZ_FNAG01000006.1"/>
</dbReference>
<gene>
    <name evidence="2" type="ORF">SAMN04488509_106154</name>
</gene>
<feature type="signal peptide" evidence="1">
    <location>
        <begin position="1"/>
        <end position="19"/>
    </location>
</feature>
<evidence type="ECO:0000256" key="1">
    <source>
        <dbReference type="SAM" id="SignalP"/>
    </source>
</evidence>
<evidence type="ECO:0000313" key="3">
    <source>
        <dbReference type="Proteomes" id="UP000199603"/>
    </source>
</evidence>
<dbReference type="EMBL" id="FNAG01000006">
    <property type="protein sequence ID" value="SDD75654.1"/>
    <property type="molecule type" value="Genomic_DNA"/>
</dbReference>
<keyword evidence="3" id="KW-1185">Reference proteome</keyword>
<accession>A0A1G6XBT4</accession>
<protein>
    <submittedName>
        <fullName evidence="2">Uncharacterized protein</fullName>
    </submittedName>
</protein>
<proteinExistence type="predicted"/>
<keyword evidence="1" id="KW-0732">Signal</keyword>
<sequence length="69" mass="7621">MKISKLMLGALLAVGSALGASVQAQSINYSMYICCTQLQNDCNWSYGEDHPRCIGLYESCMLSRRCIIP</sequence>
<reference evidence="2 3" key="1">
    <citation type="submission" date="2016-10" db="EMBL/GenBank/DDBJ databases">
        <authorList>
            <person name="de Groot N.N."/>
        </authorList>
    </citation>
    <scope>NUCLEOTIDE SEQUENCE [LARGE SCALE GENOMIC DNA]</scope>
    <source>
        <strain evidence="2 3">DSM 16957</strain>
    </source>
</reference>
<name>A0A1G6XBT4_9GAMM</name>
<feature type="chain" id="PRO_5011574357" evidence="1">
    <location>
        <begin position="20"/>
        <end position="69"/>
    </location>
</feature>
<evidence type="ECO:0000313" key="2">
    <source>
        <dbReference type="EMBL" id="SDD75654.1"/>
    </source>
</evidence>
<organism evidence="2 3">
    <name type="scientific">Aquimonas voraii</name>
    <dbReference type="NCBI Taxonomy" id="265719"/>
    <lineage>
        <taxon>Bacteria</taxon>
        <taxon>Pseudomonadati</taxon>
        <taxon>Pseudomonadota</taxon>
        <taxon>Gammaproteobacteria</taxon>
        <taxon>Lysobacterales</taxon>
        <taxon>Lysobacteraceae</taxon>
        <taxon>Aquimonas</taxon>
    </lineage>
</organism>